<name>A5YT12_9EURY</name>
<reference evidence="1" key="1">
    <citation type="journal article" date="2007" name="ISME J.">
        <title>Genomic plasticity in prokaryotes: the case of the square haloarchaeon.</title>
        <authorList>
            <person name="Cuadros-Orellana S."/>
            <person name="Martin-Cuadrado A.B."/>
            <person name="Legault B."/>
            <person name="D'Auria G."/>
            <person name="Zhaxybayeva O."/>
            <person name="Papke R.T."/>
            <person name="Rodriguez-Valera F."/>
        </authorList>
    </citation>
    <scope>NUCLEOTIDE SEQUENCE</scope>
</reference>
<organism evidence="1">
    <name type="scientific">uncultured haloarchaeon</name>
    <dbReference type="NCBI Taxonomy" id="160804"/>
    <lineage>
        <taxon>Archaea</taxon>
        <taxon>Methanobacteriati</taxon>
        <taxon>Methanobacteriota</taxon>
        <taxon>Stenosarchaea group</taxon>
        <taxon>Halobacteria</taxon>
        <taxon>Halobacteriales</taxon>
        <taxon>Halobacteriaceae</taxon>
        <taxon>environmental samples</taxon>
    </lineage>
</organism>
<evidence type="ECO:0000313" key="1">
    <source>
        <dbReference type="EMBL" id="ABQ76119.1"/>
    </source>
</evidence>
<dbReference type="EMBL" id="EF584000">
    <property type="protein sequence ID" value="ABQ76119.1"/>
    <property type="molecule type" value="Genomic_DNA"/>
</dbReference>
<proteinExistence type="predicted"/>
<dbReference type="AlphaFoldDB" id="A5YT12"/>
<protein>
    <submittedName>
        <fullName evidence="1">IS1341-type transposase</fullName>
    </submittedName>
</protein>
<accession>A5YT12</accession>
<sequence length="94" mass="11047">MSDLPQRTNEYTATPVSERYRECLFEWLAAPAHAPLWNQITYRRRQAHFDSEKDVWDGVEYTDLYGDYAPILGKAACQQVARKNSEVRRSFFTL</sequence>